<dbReference type="Pfam" id="PF08158">
    <property type="entry name" value="SDA1_HEAT"/>
    <property type="match status" value="1"/>
</dbReference>
<feature type="compositionally biased region" description="Basic and acidic residues" evidence="7">
    <location>
        <begin position="379"/>
        <end position="390"/>
    </location>
</feature>
<feature type="region of interest" description="Disordered" evidence="7">
    <location>
        <begin position="128"/>
        <end position="261"/>
    </location>
</feature>
<organism evidence="10 11">
    <name type="scientific">Panagrolaimus superbus</name>
    <dbReference type="NCBI Taxonomy" id="310955"/>
    <lineage>
        <taxon>Eukaryota</taxon>
        <taxon>Metazoa</taxon>
        <taxon>Ecdysozoa</taxon>
        <taxon>Nematoda</taxon>
        <taxon>Chromadorea</taxon>
        <taxon>Rhabditida</taxon>
        <taxon>Tylenchina</taxon>
        <taxon>Panagrolaimomorpha</taxon>
        <taxon>Panagrolaimoidea</taxon>
        <taxon>Panagrolaimidae</taxon>
        <taxon>Panagrolaimus</taxon>
    </lineage>
</organism>
<evidence type="ECO:0000256" key="4">
    <source>
        <dbReference type="ARBA" id="ARBA00022927"/>
    </source>
</evidence>
<evidence type="ECO:0000256" key="1">
    <source>
        <dbReference type="ARBA" id="ARBA00005783"/>
    </source>
</evidence>
<evidence type="ECO:0000256" key="6">
    <source>
        <dbReference type="RuleBase" id="RU365057"/>
    </source>
</evidence>
<feature type="compositionally biased region" description="Basic and acidic residues" evidence="7">
    <location>
        <begin position="344"/>
        <end position="365"/>
    </location>
</feature>
<dbReference type="WBParaSite" id="PSU_v2.g6632.t1">
    <property type="protein sequence ID" value="PSU_v2.g6632.t1"/>
    <property type="gene ID" value="PSU_v2.g6632"/>
</dbReference>
<evidence type="ECO:0000256" key="2">
    <source>
        <dbReference type="ARBA" id="ARBA00022448"/>
    </source>
</evidence>
<dbReference type="GO" id="GO:0005730">
    <property type="term" value="C:nucleolus"/>
    <property type="evidence" value="ECO:0007669"/>
    <property type="project" value="UniProtKB-SubCell"/>
</dbReference>
<comment type="similarity">
    <text evidence="1 6">Belongs to the SDA1 family.</text>
</comment>
<evidence type="ECO:0000256" key="5">
    <source>
        <dbReference type="ARBA" id="ARBA00023242"/>
    </source>
</evidence>
<feature type="compositionally biased region" description="Acidic residues" evidence="7">
    <location>
        <begin position="133"/>
        <end position="160"/>
    </location>
</feature>
<protein>
    <recommendedName>
        <fullName evidence="6">Protein SDA1</fullName>
    </recommendedName>
</protein>
<sequence length="390" mass="44804">MKTCHELVPPDIVENVVRVIANNFVTDRNTPEAMTVGINAIREIFSHCPFSATEELLRELCEYKRYKNKNVSMAARGLITLFRSMNPKLLHRKDRGRPTEADEEAAESGPIEFGVNKSVGYIHGAEILPVEVDSNEEEEEEIDSDDSDEWVDMTDDEEEDTKEKGVAAAEVEEEDDDEDLESIEVEDDDEEGDDSGAEDEWVTDDGEEDEEEEVDENAEEEEMEEKNEESVNEKEETEKVKKLTKGQMKTLRQKQKKENAEAKVEKATLVSETRILSDADFRKIRAHNLKKQAGLTNVQGGRKRTNDDEKLDDEFEEKRARREGGDGLPRLNDILHFHKKIRRQNKEERLQQAKDGREGRDEFSKPRKNGPHVGMTNREMAKHKDFPFIP</sequence>
<feature type="domain" description="SDA1 N-terminal" evidence="9">
    <location>
        <begin position="2"/>
        <end position="67"/>
    </location>
</feature>
<keyword evidence="3 6" id="KW-0690">Ribosome biogenesis</keyword>
<comment type="subcellular location">
    <subcellularLocation>
        <location evidence="6">Nucleus</location>
        <location evidence="6">Nucleolus</location>
    </subcellularLocation>
</comment>
<accession>A0A914Z3N2</accession>
<dbReference type="PANTHER" id="PTHR12730">
    <property type="entry name" value="HSDA/SDA1-RELATED"/>
    <property type="match status" value="1"/>
</dbReference>
<feature type="region of interest" description="Disordered" evidence="7">
    <location>
        <begin position="90"/>
        <end position="109"/>
    </location>
</feature>
<dbReference type="InterPro" id="IPR012977">
    <property type="entry name" value="SDA1_N"/>
</dbReference>
<dbReference type="InterPro" id="IPR007949">
    <property type="entry name" value="SDA1_MD"/>
</dbReference>
<evidence type="ECO:0000259" key="8">
    <source>
        <dbReference type="Pfam" id="PF05285"/>
    </source>
</evidence>
<dbReference type="GO" id="GO:0042273">
    <property type="term" value="P:ribosomal large subunit biogenesis"/>
    <property type="evidence" value="ECO:0007669"/>
    <property type="project" value="UniProtKB-UniRule"/>
</dbReference>
<dbReference type="PANTHER" id="PTHR12730:SF0">
    <property type="entry name" value="PROTEIN SDA1 HOMOLOG"/>
    <property type="match status" value="1"/>
</dbReference>
<evidence type="ECO:0000313" key="10">
    <source>
        <dbReference type="Proteomes" id="UP000887577"/>
    </source>
</evidence>
<feature type="domain" description="SDA1 middle" evidence="8">
    <location>
        <begin position="183"/>
        <end position="356"/>
    </location>
</feature>
<name>A0A914Z3N2_9BILA</name>
<dbReference type="GO" id="GO:0000055">
    <property type="term" value="P:ribosomal large subunit export from nucleus"/>
    <property type="evidence" value="ECO:0007669"/>
    <property type="project" value="UniProtKB-UniRule"/>
</dbReference>
<dbReference type="Proteomes" id="UP000887577">
    <property type="component" value="Unplaced"/>
</dbReference>
<feature type="compositionally biased region" description="Basic and acidic residues" evidence="7">
    <location>
        <begin position="228"/>
        <end position="241"/>
    </location>
</feature>
<evidence type="ECO:0000313" key="11">
    <source>
        <dbReference type="WBParaSite" id="PSU_v2.g6632.t1"/>
    </source>
</evidence>
<proteinExistence type="inferred from homology"/>
<dbReference type="InterPro" id="IPR027312">
    <property type="entry name" value="Sda1"/>
</dbReference>
<evidence type="ECO:0000259" key="9">
    <source>
        <dbReference type="Pfam" id="PF08158"/>
    </source>
</evidence>
<reference evidence="11" key="1">
    <citation type="submission" date="2022-11" db="UniProtKB">
        <authorList>
            <consortium name="WormBaseParasite"/>
        </authorList>
    </citation>
    <scope>IDENTIFICATION</scope>
</reference>
<feature type="compositionally biased region" description="Acidic residues" evidence="7">
    <location>
        <begin position="170"/>
        <end position="227"/>
    </location>
</feature>
<evidence type="ECO:0000256" key="7">
    <source>
        <dbReference type="SAM" id="MobiDB-lite"/>
    </source>
</evidence>
<dbReference type="GO" id="GO:0015031">
    <property type="term" value="P:protein transport"/>
    <property type="evidence" value="ECO:0007669"/>
    <property type="project" value="UniProtKB-KW"/>
</dbReference>
<dbReference type="Pfam" id="PF05285">
    <property type="entry name" value="SDA1_dom"/>
    <property type="match status" value="1"/>
</dbReference>
<evidence type="ECO:0000256" key="3">
    <source>
        <dbReference type="ARBA" id="ARBA00022517"/>
    </source>
</evidence>
<feature type="region of interest" description="Disordered" evidence="7">
    <location>
        <begin position="292"/>
        <end position="390"/>
    </location>
</feature>
<feature type="compositionally biased region" description="Basic and acidic residues" evidence="7">
    <location>
        <begin position="316"/>
        <end position="325"/>
    </location>
</feature>
<keyword evidence="2 6" id="KW-0813">Transport</keyword>
<dbReference type="AlphaFoldDB" id="A0A914Z3N2"/>
<keyword evidence="5 6" id="KW-0539">Nucleus</keyword>
<keyword evidence="4 6" id="KW-0653">Protein transport</keyword>
<comment type="function">
    <text evidence="6">Required for 60S pre-ribosomal subunits export to the cytoplasm.</text>
</comment>
<keyword evidence="10" id="KW-1185">Reference proteome</keyword>